<feature type="region of interest" description="Disordered" evidence="7">
    <location>
        <begin position="403"/>
        <end position="435"/>
    </location>
</feature>
<evidence type="ECO:0000256" key="1">
    <source>
        <dbReference type="ARBA" id="ARBA00004651"/>
    </source>
</evidence>
<feature type="transmembrane region" description="Helical" evidence="8">
    <location>
        <begin position="147"/>
        <end position="164"/>
    </location>
</feature>
<dbReference type="GO" id="GO:0005886">
    <property type="term" value="C:plasma membrane"/>
    <property type="evidence" value="ECO:0007669"/>
    <property type="project" value="UniProtKB-SubCell"/>
</dbReference>
<evidence type="ECO:0000256" key="4">
    <source>
        <dbReference type="ARBA" id="ARBA00022692"/>
    </source>
</evidence>
<dbReference type="Gene3D" id="1.20.1250.20">
    <property type="entry name" value="MFS general substrate transporter like domains"/>
    <property type="match status" value="1"/>
</dbReference>
<dbReference type="AlphaFoldDB" id="A0A9X2K864"/>
<feature type="transmembrane region" description="Helical" evidence="8">
    <location>
        <begin position="16"/>
        <end position="41"/>
    </location>
</feature>
<protein>
    <submittedName>
        <fullName evidence="9">MFS family permease</fullName>
    </submittedName>
</protein>
<feature type="transmembrane region" description="Helical" evidence="8">
    <location>
        <begin position="104"/>
        <end position="126"/>
    </location>
</feature>
<dbReference type="InterPro" id="IPR011701">
    <property type="entry name" value="MFS"/>
</dbReference>
<name>A0A9X2K864_9ACTN</name>
<comment type="subcellular location">
    <subcellularLocation>
        <location evidence="1">Cell membrane</location>
        <topology evidence="1">Multi-pass membrane protein</topology>
    </subcellularLocation>
</comment>
<feature type="transmembrane region" description="Helical" evidence="8">
    <location>
        <begin position="218"/>
        <end position="240"/>
    </location>
</feature>
<feature type="transmembrane region" description="Helical" evidence="8">
    <location>
        <begin position="349"/>
        <end position="372"/>
    </location>
</feature>
<feature type="transmembrane region" description="Helical" evidence="8">
    <location>
        <begin position="47"/>
        <end position="68"/>
    </location>
</feature>
<organism evidence="9 10">
    <name type="scientific">Nonomuraea thailandensis</name>
    <dbReference type="NCBI Taxonomy" id="1188745"/>
    <lineage>
        <taxon>Bacteria</taxon>
        <taxon>Bacillati</taxon>
        <taxon>Actinomycetota</taxon>
        <taxon>Actinomycetes</taxon>
        <taxon>Streptosporangiales</taxon>
        <taxon>Streptosporangiaceae</taxon>
        <taxon>Nonomuraea</taxon>
    </lineage>
</organism>
<keyword evidence="4 8" id="KW-0812">Transmembrane</keyword>
<dbReference type="Proteomes" id="UP001139648">
    <property type="component" value="Unassembled WGS sequence"/>
</dbReference>
<feature type="transmembrane region" description="Helical" evidence="8">
    <location>
        <begin position="80"/>
        <end position="98"/>
    </location>
</feature>
<dbReference type="InterPro" id="IPR036259">
    <property type="entry name" value="MFS_trans_sf"/>
</dbReference>
<dbReference type="PANTHER" id="PTHR23517">
    <property type="entry name" value="RESISTANCE PROTEIN MDTM, PUTATIVE-RELATED-RELATED"/>
    <property type="match status" value="1"/>
</dbReference>
<feature type="transmembrane region" description="Helical" evidence="8">
    <location>
        <begin position="309"/>
        <end position="328"/>
    </location>
</feature>
<keyword evidence="10" id="KW-1185">Reference proteome</keyword>
<reference evidence="9" key="1">
    <citation type="submission" date="2022-06" db="EMBL/GenBank/DDBJ databases">
        <title>Sequencing the genomes of 1000 actinobacteria strains.</title>
        <authorList>
            <person name="Klenk H.-P."/>
        </authorList>
    </citation>
    <scope>NUCLEOTIDE SEQUENCE</scope>
    <source>
        <strain evidence="9">DSM 46694</strain>
    </source>
</reference>
<dbReference type="SUPFAM" id="SSF103473">
    <property type="entry name" value="MFS general substrate transporter"/>
    <property type="match status" value="1"/>
</dbReference>
<evidence type="ECO:0000313" key="10">
    <source>
        <dbReference type="Proteomes" id="UP001139648"/>
    </source>
</evidence>
<dbReference type="InterPro" id="IPR050171">
    <property type="entry name" value="MFS_Transporters"/>
</dbReference>
<gene>
    <name evidence="9" type="ORF">HD597_010838</name>
</gene>
<evidence type="ECO:0000256" key="8">
    <source>
        <dbReference type="SAM" id="Phobius"/>
    </source>
</evidence>
<accession>A0A9X2K864</accession>
<feature type="transmembrane region" description="Helical" evidence="8">
    <location>
        <begin position="378"/>
        <end position="397"/>
    </location>
</feature>
<sequence length="435" mass="45397">MSSATPAVLPRRGSAALIASVVLASIGSGLFMPLSIVYFTALSSVPLPLLGTLLGAANLITVPIPLWAGLLADRFGARPLVIVAQLLQALSFLAYVRVHEPVGIFLASSVGAVGVRLYWSSIFTLIADHADHHRSAGKDLWYARANIARTVGIGAGGFITGLVITDGRPAAYHAIAYASFACFLLAALALAALLRLPHRPDPDAPPVAGYRAMARDRAFMGLTALNVIYALSTLMLGLALPTFIRTALSGPAWLTSVVLVGNAVLITASGSVLTRRLSGLRRTRVLCVAAALWSGWGLSLAAIAQGRGAWAAAVLVIATLLFTIAEIMHAPASMALAAAISPDRARGRYLAMFQYSFIAAEIIAPIFFTTLFDRGHAVPFLALAVANGVAIVCGIRLERHLPPHALHPSPQPPPGDRDGAAASETPSRSGGRAPV</sequence>
<feature type="transmembrane region" description="Helical" evidence="8">
    <location>
        <begin position="170"/>
        <end position="197"/>
    </location>
</feature>
<evidence type="ECO:0000256" key="6">
    <source>
        <dbReference type="ARBA" id="ARBA00023136"/>
    </source>
</evidence>
<dbReference type="PANTHER" id="PTHR23517:SF2">
    <property type="entry name" value="MULTIDRUG RESISTANCE PROTEIN MDTH"/>
    <property type="match status" value="1"/>
</dbReference>
<evidence type="ECO:0000313" key="9">
    <source>
        <dbReference type="EMBL" id="MCP2363818.1"/>
    </source>
</evidence>
<keyword evidence="3" id="KW-1003">Cell membrane</keyword>
<feature type="transmembrane region" description="Helical" evidence="8">
    <location>
        <begin position="252"/>
        <end position="273"/>
    </location>
</feature>
<dbReference type="Pfam" id="PF07690">
    <property type="entry name" value="MFS_1"/>
    <property type="match status" value="1"/>
</dbReference>
<evidence type="ECO:0000256" key="5">
    <source>
        <dbReference type="ARBA" id="ARBA00022989"/>
    </source>
</evidence>
<proteinExistence type="predicted"/>
<dbReference type="RefSeq" id="WP_253755731.1">
    <property type="nucleotide sequence ID" value="NZ_BAABKA010000006.1"/>
</dbReference>
<evidence type="ECO:0000256" key="2">
    <source>
        <dbReference type="ARBA" id="ARBA00022448"/>
    </source>
</evidence>
<dbReference type="GO" id="GO:0022857">
    <property type="term" value="F:transmembrane transporter activity"/>
    <property type="evidence" value="ECO:0007669"/>
    <property type="project" value="InterPro"/>
</dbReference>
<dbReference type="EMBL" id="JAMZEB010000002">
    <property type="protein sequence ID" value="MCP2363818.1"/>
    <property type="molecule type" value="Genomic_DNA"/>
</dbReference>
<evidence type="ECO:0000256" key="3">
    <source>
        <dbReference type="ARBA" id="ARBA00022475"/>
    </source>
</evidence>
<keyword evidence="6 8" id="KW-0472">Membrane</keyword>
<evidence type="ECO:0000256" key="7">
    <source>
        <dbReference type="SAM" id="MobiDB-lite"/>
    </source>
</evidence>
<feature type="transmembrane region" description="Helical" evidence="8">
    <location>
        <begin position="285"/>
        <end position="303"/>
    </location>
</feature>
<keyword evidence="5 8" id="KW-1133">Transmembrane helix</keyword>
<keyword evidence="2" id="KW-0813">Transport</keyword>
<comment type="caution">
    <text evidence="9">The sequence shown here is derived from an EMBL/GenBank/DDBJ whole genome shotgun (WGS) entry which is preliminary data.</text>
</comment>